<dbReference type="InterPro" id="IPR017853">
    <property type="entry name" value="GH"/>
</dbReference>
<evidence type="ECO:0000259" key="2">
    <source>
        <dbReference type="SMART" id="SM00642"/>
    </source>
</evidence>
<dbReference type="PANTHER" id="PTHR10357:SF216">
    <property type="entry name" value="MALTOOLIGOSYL TREHALOSE SYNTHASE-RELATED"/>
    <property type="match status" value="1"/>
</dbReference>
<dbReference type="Gene3D" id="1.10.150.200">
    <property type="entry name" value="Maltooligosyl trehalose synthase, domain 3"/>
    <property type="match status" value="1"/>
</dbReference>
<reference evidence="3" key="1">
    <citation type="submission" date="2024-05" db="EMBL/GenBank/DDBJ databases">
        <title>Draft genome assemblies of 36 bacteria isolated from hibernating arctic ground squirrels.</title>
        <authorList>
            <person name="McKee H."/>
            <person name="Mullen L."/>
            <person name="Drown D.M."/>
            <person name="Duddleston K.N."/>
        </authorList>
    </citation>
    <scope>NUCLEOTIDE SEQUENCE</scope>
    <source>
        <strain evidence="3">AR004</strain>
    </source>
</reference>
<feature type="compositionally biased region" description="Basic and acidic residues" evidence="1">
    <location>
        <begin position="891"/>
        <end position="903"/>
    </location>
</feature>
<dbReference type="Gene3D" id="3.30.1590.10">
    <property type="entry name" value="Maltooligosyl trehalose synthase, domain 2"/>
    <property type="match status" value="1"/>
</dbReference>
<dbReference type="GO" id="GO:0005992">
    <property type="term" value="P:trehalose biosynthetic process"/>
    <property type="evidence" value="ECO:0007669"/>
    <property type="project" value="TreeGrafter"/>
</dbReference>
<dbReference type="GO" id="GO:0030980">
    <property type="term" value="P:alpha-glucan catabolic process"/>
    <property type="evidence" value="ECO:0007669"/>
    <property type="project" value="TreeGrafter"/>
</dbReference>
<organism evidence="3">
    <name type="scientific">Actinomyces timonensis</name>
    <dbReference type="NCBI Taxonomy" id="1288391"/>
    <lineage>
        <taxon>Bacteria</taxon>
        <taxon>Bacillati</taxon>
        <taxon>Actinomycetota</taxon>
        <taxon>Actinomycetes</taxon>
        <taxon>Actinomycetales</taxon>
        <taxon>Actinomycetaceae</taxon>
        <taxon>Actinomyces</taxon>
    </lineage>
</organism>
<name>A0AAU8MYV1_9ACTO</name>
<feature type="domain" description="Glycosyl hydrolase family 13 catalytic" evidence="2">
    <location>
        <begin position="56"/>
        <end position="778"/>
    </location>
</feature>
<dbReference type="Gene3D" id="3.20.20.80">
    <property type="entry name" value="Glycosidases"/>
    <property type="match status" value="1"/>
</dbReference>
<dbReference type="Pfam" id="PF00128">
    <property type="entry name" value="Alpha-amylase"/>
    <property type="match status" value="1"/>
</dbReference>
<dbReference type="NCBIfam" id="TIGR02401">
    <property type="entry name" value="trehalose_TreY"/>
    <property type="match status" value="1"/>
</dbReference>
<protein>
    <submittedName>
        <fullName evidence="3">Malto-oligosyltrehalose synthase</fullName>
        <ecNumber evidence="3">5.4.99.15</ecNumber>
    </submittedName>
</protein>
<dbReference type="RefSeq" id="WP_366179947.1">
    <property type="nucleotide sequence ID" value="NZ_CP159989.1"/>
</dbReference>
<keyword evidence="3" id="KW-0413">Isomerase</keyword>
<dbReference type="GO" id="GO:0047470">
    <property type="term" value="F:(1,4)-alpha-D-glucan 1-alpha-D-glucosylmutase activity"/>
    <property type="evidence" value="ECO:0007669"/>
    <property type="project" value="UniProtKB-EC"/>
</dbReference>
<evidence type="ECO:0000313" key="3">
    <source>
        <dbReference type="EMBL" id="XCP81690.1"/>
    </source>
</evidence>
<feature type="region of interest" description="Disordered" evidence="1">
    <location>
        <begin position="875"/>
        <end position="903"/>
    </location>
</feature>
<dbReference type="SMART" id="SM00642">
    <property type="entry name" value="Aamy"/>
    <property type="match status" value="1"/>
</dbReference>
<dbReference type="Gene3D" id="1.10.10.470">
    <property type="entry name" value="Maltooligosyl trehalose synthase, domain 4"/>
    <property type="match status" value="1"/>
</dbReference>
<accession>A0AAU8MYV1</accession>
<dbReference type="AlphaFoldDB" id="A0AAU8MYV1"/>
<proteinExistence type="predicted"/>
<feature type="compositionally biased region" description="Low complexity" evidence="1">
    <location>
        <begin position="20"/>
        <end position="30"/>
    </location>
</feature>
<gene>
    <name evidence="3" type="primary">treY</name>
    <name evidence="3" type="ORF">ABXS69_06575</name>
</gene>
<dbReference type="EMBL" id="CP159989">
    <property type="protein sequence ID" value="XCP81690.1"/>
    <property type="molecule type" value="Genomic_DNA"/>
</dbReference>
<dbReference type="InterPro" id="IPR006047">
    <property type="entry name" value="GH13_cat_dom"/>
</dbReference>
<feature type="region of interest" description="Disordered" evidence="1">
    <location>
        <begin position="1"/>
        <end position="50"/>
    </location>
</feature>
<evidence type="ECO:0000256" key="1">
    <source>
        <dbReference type="SAM" id="MobiDB-lite"/>
    </source>
</evidence>
<dbReference type="EC" id="5.4.99.15" evidence="3"/>
<sequence>MTDHRTSTASPDHADPRRPPAGTAPTGGAPSPAPAAPQTGYAPWSGHLPGEGRRAPVSTYRLQLGADLDFDAARALLPYLVDLGVTDLYLSPILQAAPGSTHGYDVVDHTRVSEPMGGREGLERLAGAAHKAGLGVIVDIVPNHMAVPTPCWSNLPLWSVLRDGPESPYAHWFDVSVDEPILMPILGARIGRVLADDELRLERIVVPTEPERGEQWVLRYFDHVFPIAEGTESLPMAVLVEQQFYRLAYWKVGDEETNYRRFFDVGTLAAIRVEDPAVFEGSHALITELIGNGTIDALRVDHPDGLADPGGYLARLSEATGQAWIAAEKILAPDESLPHSWPVAGTTGYDAAWRIDQLQVDAAGSARLGMLMHELTGEAPIDYPRVVETAKREVIGGSLAAEVYRLAGILERLTSLDVRLRDHTLRDLHACLVELLVAADRYRAYIVPGHPADPEQAAVLRASAERARERLEEDQDETLDLVVALLLGEPVGSEGMSDSPLRAEAIVRFQQVCGAVTAKGVEDTAFYRWAHLTSLTEVGGSPSGFALDPDEAHAWAERTQATWPATMVTSTTHDTKRGEDVRARLDVLASYADEWTDLVHRLRLLTAEARPMDLDGRSELLLWQALWGTWAPGGADPMTPERLTAYLIKASREQKTWTTWTSPDTAREEALTGYAAHLLTDPAVAEQIEAFASLTARETRAIVLANKALSLTWLGVADVYQGSEITRTSLVDPDNRRPVDYHSGAGLKRMLSHLDSGAPARGLDEEKLALTAALLRLRRDRPETFVGSRSGYRAVPVTTSHAFAFARTLDGEEDVIVVVRRLGRRLASLGGWREHSIVLPEGTWRSVTTDAETGGGALSLADLMGDAPVVVLARQASPAAADEGGSGDPAEGARAHEQGEARP</sequence>
<dbReference type="PANTHER" id="PTHR10357">
    <property type="entry name" value="ALPHA-AMYLASE FAMILY MEMBER"/>
    <property type="match status" value="1"/>
</dbReference>
<dbReference type="SUPFAM" id="SSF51445">
    <property type="entry name" value="(Trans)glycosidases"/>
    <property type="match status" value="1"/>
</dbReference>
<dbReference type="CDD" id="cd11336">
    <property type="entry name" value="AmyAc_MTSase"/>
    <property type="match status" value="1"/>
</dbReference>
<feature type="compositionally biased region" description="Basic and acidic residues" evidence="1">
    <location>
        <begin position="1"/>
        <end position="18"/>
    </location>
</feature>
<dbReference type="InterPro" id="IPR013797">
    <property type="entry name" value="Maltooligo_trehalose_synth_4"/>
</dbReference>
<dbReference type="InterPro" id="IPR012767">
    <property type="entry name" value="Trehalose_TreY"/>
</dbReference>